<dbReference type="InterPro" id="IPR001763">
    <property type="entry name" value="Rhodanese-like_dom"/>
</dbReference>
<keyword evidence="2" id="KW-0614">Plasmid</keyword>
<dbReference type="AlphaFoldDB" id="W0RNU9"/>
<dbReference type="Pfam" id="PF00581">
    <property type="entry name" value="Rhodanese"/>
    <property type="match status" value="1"/>
</dbReference>
<dbReference type="Proteomes" id="UP000019151">
    <property type="component" value="Plasmid 1"/>
</dbReference>
<evidence type="ECO:0000259" key="1">
    <source>
        <dbReference type="PROSITE" id="PS50206"/>
    </source>
</evidence>
<sequence>MSAPDHVPTIDRAELAARLGDPSPPALFEVLPRGYWRKHHLPGALNAPPAEAVAIITAAVPDRDAPIVVYCWDPG</sequence>
<evidence type="ECO:0000313" key="3">
    <source>
        <dbReference type="Proteomes" id="UP000019151"/>
    </source>
</evidence>
<name>W0RNU9_9BACT</name>
<dbReference type="InParanoid" id="W0RNU9"/>
<dbReference type="HOGENOM" id="CLU_2665871_0_0_0"/>
<protein>
    <submittedName>
        <fullName evidence="2">Rhodanese domain-containing protein</fullName>
    </submittedName>
</protein>
<dbReference type="PROSITE" id="PS50206">
    <property type="entry name" value="RHODANESE_3"/>
    <property type="match status" value="1"/>
</dbReference>
<dbReference type="OrthoDB" id="9802028at2"/>
<dbReference type="SUPFAM" id="SSF52821">
    <property type="entry name" value="Rhodanese/Cell cycle control phosphatase"/>
    <property type="match status" value="1"/>
</dbReference>
<accession>W0RNU9</accession>
<keyword evidence="3" id="KW-1185">Reference proteome</keyword>
<dbReference type="InterPro" id="IPR036873">
    <property type="entry name" value="Rhodanese-like_dom_sf"/>
</dbReference>
<organism evidence="2 3">
    <name type="scientific">Gemmatirosa kalamazoonensis</name>
    <dbReference type="NCBI Taxonomy" id="861299"/>
    <lineage>
        <taxon>Bacteria</taxon>
        <taxon>Pseudomonadati</taxon>
        <taxon>Gemmatimonadota</taxon>
        <taxon>Gemmatimonadia</taxon>
        <taxon>Gemmatimonadales</taxon>
        <taxon>Gemmatimonadaceae</taxon>
        <taxon>Gemmatirosa</taxon>
    </lineage>
</organism>
<gene>
    <name evidence="2" type="ORF">J421_5139</name>
</gene>
<feature type="domain" description="Rhodanese" evidence="1">
    <location>
        <begin position="36"/>
        <end position="75"/>
    </location>
</feature>
<dbReference type="EMBL" id="CP007129">
    <property type="protein sequence ID" value="AHG92674.1"/>
    <property type="molecule type" value="Genomic_DNA"/>
</dbReference>
<dbReference type="Gene3D" id="3.40.250.10">
    <property type="entry name" value="Rhodanese-like domain"/>
    <property type="match status" value="1"/>
</dbReference>
<dbReference type="RefSeq" id="WP_158508905.1">
    <property type="nucleotide sequence ID" value="NZ_CP007129.1"/>
</dbReference>
<geneLocation type="plasmid" evidence="2 3">
    <name>1</name>
</geneLocation>
<reference evidence="2 3" key="1">
    <citation type="journal article" date="2014" name="Genome Announc.">
        <title>Genome Sequence and Methylome of Soil Bacterium Gemmatirosa kalamazoonensis KBS708T, a Member of the Rarely Cultivated Gemmatimonadetes Phylum.</title>
        <authorList>
            <person name="Debruyn J.M."/>
            <person name="Radosevich M."/>
            <person name="Wommack K.E."/>
            <person name="Polson S.W."/>
            <person name="Hauser L.J."/>
            <person name="Fawaz M.N."/>
            <person name="Korlach J."/>
            <person name="Tsai Y.C."/>
        </authorList>
    </citation>
    <scope>NUCLEOTIDE SEQUENCE [LARGE SCALE GENOMIC DNA]</scope>
    <source>
        <strain evidence="2 3">KBS708</strain>
        <plasmid evidence="3">Plasmid 1</plasmid>
    </source>
</reference>
<proteinExistence type="predicted"/>
<evidence type="ECO:0000313" key="2">
    <source>
        <dbReference type="EMBL" id="AHG92674.1"/>
    </source>
</evidence>
<dbReference type="KEGG" id="gba:J421_5139"/>